<organism evidence="7 8">
    <name type="scientific">Novosphingobium fluoreni</name>
    <dbReference type="NCBI Taxonomy" id="1391222"/>
    <lineage>
        <taxon>Bacteria</taxon>
        <taxon>Pseudomonadati</taxon>
        <taxon>Pseudomonadota</taxon>
        <taxon>Alphaproteobacteria</taxon>
        <taxon>Sphingomonadales</taxon>
        <taxon>Sphingomonadaceae</taxon>
        <taxon>Novosphingobium</taxon>
    </lineage>
</organism>
<accession>A0A7W6FYN9</accession>
<evidence type="ECO:0000259" key="6">
    <source>
        <dbReference type="PROSITE" id="PS50931"/>
    </source>
</evidence>
<dbReference type="InterPro" id="IPR036390">
    <property type="entry name" value="WH_DNA-bd_sf"/>
</dbReference>
<sequence length="309" mass="32447">MDIAQLRTLVNVAELGSVTAAADRLGIAQPALSRQIRLLESDLGGALFSRHGRGMTLTQLGHRIIGPASDILMRLDDIRRCARDPYTLLVGKVRVGVTPTVAEVATLPLVRAIRAAHPQLSLCFTTGFSGHLVEWLKRGELDCCVSYAVSDGGLVHTVPILDETLLLVAAPGGRLVAGTPVSFASLADELMVLPSPAHGLRAILDAAAMQAGITLSASLEVDSLTAMIDLVRAGYGATILPYAPIHARVKAGELIAAPLMNPVPGRRIVMTYPADREISPAARFVGDSFAAVARELVASGNWTGSVIGT</sequence>
<evidence type="ECO:0000256" key="3">
    <source>
        <dbReference type="ARBA" id="ARBA00023125"/>
    </source>
</evidence>
<dbReference type="CDD" id="cd08433">
    <property type="entry name" value="PBP2_Nac"/>
    <property type="match status" value="1"/>
</dbReference>
<dbReference type="GO" id="GO:0003677">
    <property type="term" value="F:DNA binding"/>
    <property type="evidence" value="ECO:0007669"/>
    <property type="project" value="UniProtKB-KW"/>
</dbReference>
<dbReference type="SUPFAM" id="SSF46785">
    <property type="entry name" value="Winged helix' DNA-binding domain"/>
    <property type="match status" value="1"/>
</dbReference>
<comment type="caution">
    <text evidence="7">The sequence shown here is derived from an EMBL/GenBank/DDBJ whole genome shotgun (WGS) entry which is preliminary data.</text>
</comment>
<reference evidence="7 8" key="1">
    <citation type="submission" date="2020-08" db="EMBL/GenBank/DDBJ databases">
        <title>Genomic Encyclopedia of Type Strains, Phase IV (KMG-IV): sequencing the most valuable type-strain genomes for metagenomic binning, comparative biology and taxonomic classification.</title>
        <authorList>
            <person name="Goeker M."/>
        </authorList>
    </citation>
    <scope>NUCLEOTIDE SEQUENCE [LARGE SCALE GENOMIC DNA]</scope>
    <source>
        <strain evidence="7 8">DSM 27568</strain>
    </source>
</reference>
<keyword evidence="5" id="KW-0804">Transcription</keyword>
<dbReference type="PRINTS" id="PR00039">
    <property type="entry name" value="HTHLYSR"/>
</dbReference>
<keyword evidence="4" id="KW-0010">Activator</keyword>
<name>A0A7W6FYN9_9SPHN</name>
<dbReference type="SUPFAM" id="SSF53850">
    <property type="entry name" value="Periplasmic binding protein-like II"/>
    <property type="match status" value="1"/>
</dbReference>
<dbReference type="AlphaFoldDB" id="A0A7W6FYN9"/>
<dbReference type="Proteomes" id="UP000561459">
    <property type="component" value="Unassembled WGS sequence"/>
</dbReference>
<feature type="domain" description="HTH lysR-type" evidence="6">
    <location>
        <begin position="1"/>
        <end position="58"/>
    </location>
</feature>
<keyword evidence="2" id="KW-0805">Transcription regulation</keyword>
<dbReference type="InterPro" id="IPR000847">
    <property type="entry name" value="LysR_HTH_N"/>
</dbReference>
<dbReference type="Pfam" id="PF00126">
    <property type="entry name" value="HTH_1"/>
    <property type="match status" value="1"/>
</dbReference>
<proteinExistence type="inferred from homology"/>
<evidence type="ECO:0000313" key="8">
    <source>
        <dbReference type="Proteomes" id="UP000561459"/>
    </source>
</evidence>
<protein>
    <submittedName>
        <fullName evidence="7">DNA-binding transcriptional LysR family regulator</fullName>
    </submittedName>
</protein>
<dbReference type="GO" id="GO:2000142">
    <property type="term" value="P:regulation of DNA-templated transcription initiation"/>
    <property type="evidence" value="ECO:0007669"/>
    <property type="project" value="TreeGrafter"/>
</dbReference>
<dbReference type="FunFam" id="1.10.10.10:FF:000001">
    <property type="entry name" value="LysR family transcriptional regulator"/>
    <property type="match status" value="1"/>
</dbReference>
<evidence type="ECO:0000256" key="1">
    <source>
        <dbReference type="ARBA" id="ARBA00009437"/>
    </source>
</evidence>
<dbReference type="RefSeq" id="WP_183617068.1">
    <property type="nucleotide sequence ID" value="NZ_JACIDY010000004.1"/>
</dbReference>
<comment type="similarity">
    <text evidence="1">Belongs to the LysR transcriptional regulatory family.</text>
</comment>
<evidence type="ECO:0000256" key="5">
    <source>
        <dbReference type="ARBA" id="ARBA00023163"/>
    </source>
</evidence>
<dbReference type="InterPro" id="IPR005119">
    <property type="entry name" value="LysR_subst-bd"/>
</dbReference>
<evidence type="ECO:0000313" key="7">
    <source>
        <dbReference type="EMBL" id="MBB3940473.1"/>
    </source>
</evidence>
<dbReference type="Pfam" id="PF03466">
    <property type="entry name" value="LysR_substrate"/>
    <property type="match status" value="1"/>
</dbReference>
<dbReference type="Gene3D" id="1.10.10.10">
    <property type="entry name" value="Winged helix-like DNA-binding domain superfamily/Winged helix DNA-binding domain"/>
    <property type="match status" value="1"/>
</dbReference>
<dbReference type="PANTHER" id="PTHR30293:SF0">
    <property type="entry name" value="NITROGEN ASSIMILATION REGULATORY PROTEIN NAC"/>
    <property type="match status" value="1"/>
</dbReference>
<dbReference type="InterPro" id="IPR036388">
    <property type="entry name" value="WH-like_DNA-bd_sf"/>
</dbReference>
<evidence type="ECO:0000256" key="2">
    <source>
        <dbReference type="ARBA" id="ARBA00023015"/>
    </source>
</evidence>
<dbReference type="GO" id="GO:0003700">
    <property type="term" value="F:DNA-binding transcription factor activity"/>
    <property type="evidence" value="ECO:0007669"/>
    <property type="project" value="InterPro"/>
</dbReference>
<keyword evidence="3 7" id="KW-0238">DNA-binding</keyword>
<dbReference type="PROSITE" id="PS50931">
    <property type="entry name" value="HTH_LYSR"/>
    <property type="match status" value="1"/>
</dbReference>
<dbReference type="PANTHER" id="PTHR30293">
    <property type="entry name" value="TRANSCRIPTIONAL REGULATORY PROTEIN NAC-RELATED"/>
    <property type="match status" value="1"/>
</dbReference>
<dbReference type="Gene3D" id="3.40.190.290">
    <property type="match status" value="1"/>
</dbReference>
<dbReference type="EMBL" id="JACIDY010000004">
    <property type="protein sequence ID" value="MBB3940473.1"/>
    <property type="molecule type" value="Genomic_DNA"/>
</dbReference>
<keyword evidence="8" id="KW-1185">Reference proteome</keyword>
<gene>
    <name evidence="7" type="ORF">GGR39_002130</name>
</gene>
<evidence type="ECO:0000256" key="4">
    <source>
        <dbReference type="ARBA" id="ARBA00023159"/>
    </source>
</evidence>